<name>A0ABT2PDQ9_9MICO</name>
<keyword evidence="3" id="KW-1185">Reference proteome</keyword>
<comment type="caution">
    <text evidence="2">The sequence shown here is derived from an EMBL/GenBank/DDBJ whole genome shotgun (WGS) entry which is preliminary data.</text>
</comment>
<gene>
    <name evidence="2" type="ORF">N4R40_10125</name>
</gene>
<dbReference type="InterPro" id="IPR036388">
    <property type="entry name" value="WH-like_DNA-bd_sf"/>
</dbReference>
<dbReference type="Proteomes" id="UP001300496">
    <property type="component" value="Unassembled WGS sequence"/>
</dbReference>
<dbReference type="InterPro" id="IPR036390">
    <property type="entry name" value="WH_DNA-bd_sf"/>
</dbReference>
<reference evidence="2 3" key="1">
    <citation type="journal article" date="2024" name="Int. J. Syst. Evol. Microbiol.">
        <title>Microbacterium memoriense sp. nov., a member of the Actinomycetota from marine beach sediment of the north coast of Portugal.</title>
        <authorList>
            <person name="Santos J.D.N.D."/>
            <person name="Klimek D."/>
            <person name="Calusinska M."/>
            <person name="Lobo-da-Cunha A."/>
            <person name="Catita J."/>
            <person name="Goncalves H."/>
            <person name="Gonzalez I."/>
            <person name="Lage O.M."/>
        </authorList>
    </citation>
    <scope>NUCLEOTIDE SEQUENCE [LARGE SCALE GENOMIC DNA]</scope>
    <source>
        <strain evidence="2 3">PMIC_1C1B</strain>
    </source>
</reference>
<sequence>MTTRITFTLHELVAALDGYADRVLGERFGVSFNHFVFLAVLADVEPSDMTTLARCLGISKAAVSKRVPALVEGGWITGAPGAGRSILLQLTERGATLVREAGDVLEGEFTALLGHPALAEDPVDVPRLDRQLSALAHIVRATPVSAAGTPQGAASS</sequence>
<dbReference type="RefSeq" id="WP_261607253.1">
    <property type="nucleotide sequence ID" value="NZ_JAODOR010000011.1"/>
</dbReference>
<dbReference type="Pfam" id="PF12802">
    <property type="entry name" value="MarR_2"/>
    <property type="match status" value="1"/>
</dbReference>
<organism evidence="2 3">
    <name type="scientific">Microbacterium memoriense</name>
    <dbReference type="NCBI Taxonomy" id="2978350"/>
    <lineage>
        <taxon>Bacteria</taxon>
        <taxon>Bacillati</taxon>
        <taxon>Actinomycetota</taxon>
        <taxon>Actinomycetes</taxon>
        <taxon>Micrococcales</taxon>
        <taxon>Microbacteriaceae</taxon>
        <taxon>Microbacterium</taxon>
    </lineage>
</organism>
<evidence type="ECO:0000259" key="1">
    <source>
        <dbReference type="SMART" id="SM00347"/>
    </source>
</evidence>
<dbReference type="InterPro" id="IPR000835">
    <property type="entry name" value="HTH_MarR-typ"/>
</dbReference>
<proteinExistence type="predicted"/>
<dbReference type="SUPFAM" id="SSF46785">
    <property type="entry name" value="Winged helix' DNA-binding domain"/>
    <property type="match status" value="1"/>
</dbReference>
<dbReference type="EMBL" id="JAODOR010000011">
    <property type="protein sequence ID" value="MCT9002719.1"/>
    <property type="molecule type" value="Genomic_DNA"/>
</dbReference>
<evidence type="ECO:0000313" key="3">
    <source>
        <dbReference type="Proteomes" id="UP001300496"/>
    </source>
</evidence>
<dbReference type="Gene3D" id="1.10.10.10">
    <property type="entry name" value="Winged helix-like DNA-binding domain superfamily/Winged helix DNA-binding domain"/>
    <property type="match status" value="1"/>
</dbReference>
<feature type="domain" description="HTH marR-type" evidence="1">
    <location>
        <begin position="23"/>
        <end position="121"/>
    </location>
</feature>
<accession>A0ABT2PDQ9</accession>
<protein>
    <submittedName>
        <fullName evidence="2">MarR family transcriptional regulator</fullName>
    </submittedName>
</protein>
<evidence type="ECO:0000313" key="2">
    <source>
        <dbReference type="EMBL" id="MCT9002719.1"/>
    </source>
</evidence>
<dbReference type="SMART" id="SM00347">
    <property type="entry name" value="HTH_MARR"/>
    <property type="match status" value="1"/>
</dbReference>